<reference evidence="4 5" key="1">
    <citation type="submission" date="2024-06" db="EMBL/GenBank/DDBJ databases">
        <title>Sorghum-associated microbial communities from plants grown in Nebraska, USA.</title>
        <authorList>
            <person name="Schachtman D."/>
        </authorList>
    </citation>
    <scope>NUCLEOTIDE SEQUENCE [LARGE SCALE GENOMIC DNA]</scope>
    <source>
        <strain evidence="4 5">3552</strain>
    </source>
</reference>
<dbReference type="Gene3D" id="3.40.190.10">
    <property type="entry name" value="Periplasmic binding protein-like II"/>
    <property type="match status" value="2"/>
</dbReference>
<dbReference type="PANTHER" id="PTHR35936">
    <property type="entry name" value="MEMBRANE-BOUND LYTIC MUREIN TRANSGLYCOSYLASE F"/>
    <property type="match status" value="1"/>
</dbReference>
<feature type="chain" id="PRO_5045650454" evidence="2">
    <location>
        <begin position="27"/>
        <end position="277"/>
    </location>
</feature>
<dbReference type="Pfam" id="PF00497">
    <property type="entry name" value="SBP_bac_3"/>
    <property type="match status" value="1"/>
</dbReference>
<gene>
    <name evidence="4" type="ORF">ABIE37_000426</name>
</gene>
<feature type="domain" description="Solute-binding protein family 3/N-terminal" evidence="3">
    <location>
        <begin position="50"/>
        <end position="272"/>
    </location>
</feature>
<feature type="signal peptide" evidence="2">
    <location>
        <begin position="1"/>
        <end position="26"/>
    </location>
</feature>
<dbReference type="SMART" id="SM00062">
    <property type="entry name" value="PBPb"/>
    <property type="match status" value="1"/>
</dbReference>
<evidence type="ECO:0000313" key="4">
    <source>
        <dbReference type="EMBL" id="MET4538671.1"/>
    </source>
</evidence>
<dbReference type="SUPFAM" id="SSF53850">
    <property type="entry name" value="Periplasmic binding protein-like II"/>
    <property type="match status" value="1"/>
</dbReference>
<keyword evidence="5" id="KW-1185">Reference proteome</keyword>
<evidence type="ECO:0000256" key="1">
    <source>
        <dbReference type="ARBA" id="ARBA00022729"/>
    </source>
</evidence>
<evidence type="ECO:0000256" key="2">
    <source>
        <dbReference type="SAM" id="SignalP"/>
    </source>
</evidence>
<evidence type="ECO:0000259" key="3">
    <source>
        <dbReference type="SMART" id="SM00062"/>
    </source>
</evidence>
<name>A0ABV2P1R0_9MICC</name>
<evidence type="ECO:0000313" key="5">
    <source>
        <dbReference type="Proteomes" id="UP001549307"/>
    </source>
</evidence>
<proteinExistence type="predicted"/>
<keyword evidence="1 2" id="KW-0732">Signal</keyword>
<comment type="caution">
    <text evidence="4">The sequence shown here is derived from an EMBL/GenBank/DDBJ whole genome shotgun (WGS) entry which is preliminary data.</text>
</comment>
<dbReference type="InterPro" id="IPR001638">
    <property type="entry name" value="Solute-binding_3/MltF_N"/>
</dbReference>
<dbReference type="PROSITE" id="PS51257">
    <property type="entry name" value="PROKAR_LIPOPROTEIN"/>
    <property type="match status" value="1"/>
</dbReference>
<sequence length="277" mass="29158">MRNLGARPSLVVLLVLGATVGLSACAGSSSQVASDCVPKFEVVSTISDGTLKIAAPDYPPMFTYQNNELGGVDGEFYKQFAADACLTTEVTILPSAGVIEAIKNGQADVAGGGWFPTEERAKVIGQTEPAFANPAVFVGSNPQTSLDSYKGKTIGTVQGFLWVPDLQAWGGDRVRLYESADAVFSDLENGRIDTALLSVSSAAYRIKAMNSDLTYQIVEPHPAIKAFNQPSVTNLPHVKANGSLGTALNLAIQAYRSDGTLARIVTSNGFKPEAAKP</sequence>
<dbReference type="EMBL" id="JBEPSN010000001">
    <property type="protein sequence ID" value="MET4538671.1"/>
    <property type="molecule type" value="Genomic_DNA"/>
</dbReference>
<organism evidence="4 5">
    <name type="scientific">Arthrobacter bambusae</name>
    <dbReference type="NCBI Taxonomy" id="1338426"/>
    <lineage>
        <taxon>Bacteria</taxon>
        <taxon>Bacillati</taxon>
        <taxon>Actinomycetota</taxon>
        <taxon>Actinomycetes</taxon>
        <taxon>Micrococcales</taxon>
        <taxon>Micrococcaceae</taxon>
        <taxon>Arthrobacter</taxon>
    </lineage>
</organism>
<dbReference type="PANTHER" id="PTHR35936:SF17">
    <property type="entry name" value="ARGININE-BINDING EXTRACELLULAR PROTEIN ARTP"/>
    <property type="match status" value="1"/>
</dbReference>
<protein>
    <submittedName>
        <fullName evidence="4">Polar amino acid transport system substrate-binding protein</fullName>
    </submittedName>
</protein>
<dbReference type="GeneID" id="92751397"/>
<accession>A0ABV2P1R0</accession>
<dbReference type="Proteomes" id="UP001549307">
    <property type="component" value="Unassembled WGS sequence"/>
</dbReference>
<dbReference type="RefSeq" id="WP_354226275.1">
    <property type="nucleotide sequence ID" value="NZ_JBEPSN010000001.1"/>
</dbReference>